<dbReference type="WBParaSite" id="ACAC_0000636801-mRNA-1">
    <property type="protein sequence ID" value="ACAC_0000636801-mRNA-1"/>
    <property type="gene ID" value="ACAC_0000636801"/>
</dbReference>
<accession>A0A0K0D8H3</accession>
<dbReference type="Proteomes" id="UP000035642">
    <property type="component" value="Unassembled WGS sequence"/>
</dbReference>
<dbReference type="AlphaFoldDB" id="A0A0K0D8H3"/>
<reference evidence="1" key="1">
    <citation type="submission" date="2012-09" db="EMBL/GenBank/DDBJ databases">
        <authorList>
            <person name="Martin A.A."/>
        </authorList>
    </citation>
    <scope>NUCLEOTIDE SEQUENCE</scope>
</reference>
<proteinExistence type="predicted"/>
<name>A0A0K0D8H3_ANGCA</name>
<protein>
    <submittedName>
        <fullName evidence="2">Peptidase S1 domain-containing protein</fullName>
    </submittedName>
</protein>
<sequence>MSGVDVLLPRRPSTQKSVLAVVGWPRAEGSAINPGLFGFMMSEISLDIEALPMDGRNNTATTESAGIDSTSKHLQVHVLSFNIIWLKSHLEYMANY</sequence>
<reference evidence="2" key="2">
    <citation type="submission" date="2017-02" db="UniProtKB">
        <authorList>
            <consortium name="WormBaseParasite"/>
        </authorList>
    </citation>
    <scope>IDENTIFICATION</scope>
</reference>
<evidence type="ECO:0000313" key="1">
    <source>
        <dbReference type="Proteomes" id="UP000035642"/>
    </source>
</evidence>
<organism evidence="1 2">
    <name type="scientific">Angiostrongylus cantonensis</name>
    <name type="common">Rat lungworm</name>
    <dbReference type="NCBI Taxonomy" id="6313"/>
    <lineage>
        <taxon>Eukaryota</taxon>
        <taxon>Metazoa</taxon>
        <taxon>Ecdysozoa</taxon>
        <taxon>Nematoda</taxon>
        <taxon>Chromadorea</taxon>
        <taxon>Rhabditida</taxon>
        <taxon>Rhabditina</taxon>
        <taxon>Rhabditomorpha</taxon>
        <taxon>Strongyloidea</taxon>
        <taxon>Metastrongylidae</taxon>
        <taxon>Angiostrongylus</taxon>
    </lineage>
</organism>
<evidence type="ECO:0000313" key="2">
    <source>
        <dbReference type="WBParaSite" id="ACAC_0000636801-mRNA-1"/>
    </source>
</evidence>
<keyword evidence="1" id="KW-1185">Reference proteome</keyword>